<accession>A0A2G4R896</accession>
<evidence type="ECO:0000313" key="3">
    <source>
        <dbReference type="Proteomes" id="UP000228751"/>
    </source>
</evidence>
<reference evidence="2 3" key="1">
    <citation type="submission" date="2017-10" db="EMBL/GenBank/DDBJ databases">
        <title>Genomic analysis of the genus Acetobacter.</title>
        <authorList>
            <person name="Kim K.H."/>
            <person name="Chun B.H."/>
            <person name="Son A.R."/>
            <person name="Jeon C.O."/>
        </authorList>
    </citation>
    <scope>NUCLEOTIDE SEQUENCE [LARGE SCALE GENOMIC DNA]</scope>
    <source>
        <strain evidence="2 3">LHT 2458</strain>
    </source>
</reference>
<keyword evidence="3" id="KW-1185">Reference proteome</keyword>
<dbReference type="Proteomes" id="UP000228751">
    <property type="component" value="Unassembled WGS sequence"/>
</dbReference>
<organism evidence="2 3">
    <name type="scientific">Acetobacter pomorum</name>
    <dbReference type="NCBI Taxonomy" id="65959"/>
    <lineage>
        <taxon>Bacteria</taxon>
        <taxon>Pseudomonadati</taxon>
        <taxon>Pseudomonadota</taxon>
        <taxon>Alphaproteobacteria</taxon>
        <taxon>Acetobacterales</taxon>
        <taxon>Acetobacteraceae</taxon>
        <taxon>Acetobacter</taxon>
    </lineage>
</organism>
<comment type="caution">
    <text evidence="2">The sequence shown here is derived from an EMBL/GenBank/DDBJ whole genome shotgun (WGS) entry which is preliminary data.</text>
</comment>
<feature type="compositionally biased region" description="Polar residues" evidence="1">
    <location>
        <begin position="151"/>
        <end position="180"/>
    </location>
</feature>
<dbReference type="EMBL" id="PEBQ01000196">
    <property type="protein sequence ID" value="PHY92764.1"/>
    <property type="molecule type" value="Genomic_DNA"/>
</dbReference>
<evidence type="ECO:0000313" key="2">
    <source>
        <dbReference type="EMBL" id="PHY92764.1"/>
    </source>
</evidence>
<sequence length="574" mass="62342">METSHSEQLDFVLKRLRDAFPHDALFKEKSLPSGTSYLLVEIPDPQDTKYVSIWFQRDIGDNIPSDAEMMQVLHDQYEPAASAPYLFLRLTLTPVSSEVAVSQNVFSYEQEDILTGKLSSFLTVRPSGSLTQDTLETFPSTTPLEHQVLAQSEQKNGEGQSLQAPPQQSRPENEQISGNESGEETGGRVIEGTSLNSRSDNGPVEPDDNISLQHRDAYSGDGNEAVSDAEIPDHIGGAPDIVPENDPLHHGFDHSGGLSYLVEEETQKPALEGPAPPHQAGDNEQHGQEEFIEDGEPQSDDPESWVNHSIPDYEDDEDEALPKIGDIGSPPDISTEENKADIPSEAPEQRSEPTLPDNSHELSDEVVDLKGGLNELIEPPPNTPEINTNQTEFPRPSKDAIVIQGVPQVGRIATELPKLSPNDPLLTALSATISSIIGESPCYYSDAYFELNDLVDPLNMLPAILVAAAQWATPLVLKYKGKGGFSFALKSIPPGDDDTSLFGYSVTHLKASSTHTFLMSVAGCLEKCVVSFANGQRAVDLSPIVESFAMWADYWGLLADEDESASDLSSEGGL</sequence>
<dbReference type="RefSeq" id="WP_099542243.1">
    <property type="nucleotide sequence ID" value="NZ_PEBQ01000196.1"/>
</dbReference>
<name>A0A2G4R896_9PROT</name>
<gene>
    <name evidence="2" type="ORF">CSR02_15150</name>
</gene>
<dbReference type="AlphaFoldDB" id="A0A2G4R896"/>
<feature type="compositionally biased region" description="Basic and acidic residues" evidence="1">
    <location>
        <begin position="336"/>
        <end position="351"/>
    </location>
</feature>
<protein>
    <submittedName>
        <fullName evidence="2">Uncharacterized protein</fullName>
    </submittedName>
</protein>
<proteinExistence type="predicted"/>
<feature type="region of interest" description="Disordered" evidence="1">
    <location>
        <begin position="151"/>
        <end position="360"/>
    </location>
</feature>
<evidence type="ECO:0000256" key="1">
    <source>
        <dbReference type="SAM" id="MobiDB-lite"/>
    </source>
</evidence>
<feature type="compositionally biased region" description="Acidic residues" evidence="1">
    <location>
        <begin position="290"/>
        <end position="303"/>
    </location>
</feature>